<keyword evidence="7" id="KW-0862">Zinc</keyword>
<dbReference type="GO" id="GO:0006882">
    <property type="term" value="P:intracellular zinc ion homeostasis"/>
    <property type="evidence" value="ECO:0007669"/>
    <property type="project" value="TreeGrafter"/>
</dbReference>
<dbReference type="RefSeq" id="WP_087111410.1">
    <property type="nucleotide sequence ID" value="NZ_CBCSCN010000007.1"/>
</dbReference>
<evidence type="ECO:0000259" key="12">
    <source>
        <dbReference type="Pfam" id="PF16916"/>
    </source>
</evidence>
<dbReference type="Pfam" id="PF16916">
    <property type="entry name" value="ZT_dimer"/>
    <property type="match status" value="1"/>
</dbReference>
<dbReference type="GO" id="GO:0015093">
    <property type="term" value="F:ferrous iron transmembrane transporter activity"/>
    <property type="evidence" value="ECO:0007669"/>
    <property type="project" value="TreeGrafter"/>
</dbReference>
<organism evidence="13 14">
    <name type="scientific">Parendozoicomonas haliclonae</name>
    <dbReference type="NCBI Taxonomy" id="1960125"/>
    <lineage>
        <taxon>Bacteria</taxon>
        <taxon>Pseudomonadati</taxon>
        <taxon>Pseudomonadota</taxon>
        <taxon>Gammaproteobacteria</taxon>
        <taxon>Oceanospirillales</taxon>
        <taxon>Endozoicomonadaceae</taxon>
        <taxon>Parendozoicomonas</taxon>
    </lineage>
</organism>
<dbReference type="InterPro" id="IPR027469">
    <property type="entry name" value="Cation_efflux_TMD_sf"/>
</dbReference>
<feature type="domain" description="Cation efflux protein cytoplasmic" evidence="12">
    <location>
        <begin position="214"/>
        <end position="290"/>
    </location>
</feature>
<feature type="transmembrane region" description="Helical" evidence="10">
    <location>
        <begin position="162"/>
        <end position="179"/>
    </location>
</feature>
<dbReference type="InterPro" id="IPR050291">
    <property type="entry name" value="CDF_Transporter"/>
</dbReference>
<dbReference type="InterPro" id="IPR027470">
    <property type="entry name" value="Cation_efflux_CTD"/>
</dbReference>
<dbReference type="PANTHER" id="PTHR43840">
    <property type="entry name" value="MITOCHONDRIAL METAL TRANSPORTER 1-RELATED"/>
    <property type="match status" value="1"/>
</dbReference>
<dbReference type="InterPro" id="IPR058533">
    <property type="entry name" value="Cation_efflux_TM"/>
</dbReference>
<dbReference type="SUPFAM" id="SSF161111">
    <property type="entry name" value="Cation efflux protein transmembrane domain-like"/>
    <property type="match status" value="1"/>
</dbReference>
<evidence type="ECO:0000256" key="4">
    <source>
        <dbReference type="ARBA" id="ARBA00022475"/>
    </source>
</evidence>
<comment type="similarity">
    <text evidence="2">Belongs to the cation diffusion facilitator (CDF) transporter (TC 2.A.4) family. FieF subfamily.</text>
</comment>
<dbReference type="OrthoDB" id="9806522at2"/>
<evidence type="ECO:0000256" key="9">
    <source>
        <dbReference type="ARBA" id="ARBA00023136"/>
    </source>
</evidence>
<dbReference type="Gene3D" id="1.20.1510.10">
    <property type="entry name" value="Cation efflux protein transmembrane domain"/>
    <property type="match status" value="1"/>
</dbReference>
<evidence type="ECO:0000256" key="10">
    <source>
        <dbReference type="SAM" id="Phobius"/>
    </source>
</evidence>
<evidence type="ECO:0000259" key="11">
    <source>
        <dbReference type="Pfam" id="PF01545"/>
    </source>
</evidence>
<dbReference type="AlphaFoldDB" id="A0A1X7ALV8"/>
<evidence type="ECO:0000256" key="1">
    <source>
        <dbReference type="ARBA" id="ARBA00004141"/>
    </source>
</evidence>
<keyword evidence="14" id="KW-1185">Reference proteome</keyword>
<name>A0A1X7ALV8_9GAMM</name>
<keyword evidence="7" id="KW-0864">Zinc transport</keyword>
<dbReference type="EMBL" id="FWPT01000007">
    <property type="protein sequence ID" value="SMA49110.1"/>
    <property type="molecule type" value="Genomic_DNA"/>
</dbReference>
<feature type="domain" description="Cation efflux protein transmembrane" evidence="11">
    <location>
        <begin position="19"/>
        <end position="210"/>
    </location>
</feature>
<feature type="transmembrane region" description="Helical" evidence="10">
    <location>
        <begin position="21"/>
        <end position="48"/>
    </location>
</feature>
<keyword evidence="4" id="KW-1003">Cell membrane</keyword>
<keyword evidence="6 10" id="KW-0812">Transmembrane</keyword>
<evidence type="ECO:0000256" key="2">
    <source>
        <dbReference type="ARBA" id="ARBA00010212"/>
    </source>
</evidence>
<keyword evidence="5" id="KW-0408">Iron</keyword>
<reference evidence="13 14" key="1">
    <citation type="submission" date="2017-03" db="EMBL/GenBank/DDBJ databases">
        <authorList>
            <person name="Afonso C.L."/>
            <person name="Miller P.J."/>
            <person name="Scott M.A."/>
            <person name="Spackman E."/>
            <person name="Goraichik I."/>
            <person name="Dimitrov K.M."/>
            <person name="Suarez D.L."/>
            <person name="Swayne D.E."/>
        </authorList>
    </citation>
    <scope>NUCLEOTIDE SEQUENCE [LARGE SCALE GENOMIC DNA]</scope>
    <source>
        <strain evidence="13">SB41UT1</strain>
    </source>
</reference>
<dbReference type="PANTHER" id="PTHR43840:SF41">
    <property type="entry name" value="CATION-EFFLUX PUMP FIEF"/>
    <property type="match status" value="1"/>
</dbReference>
<accession>A0A1X7ALV8</accession>
<feature type="transmembrane region" description="Helical" evidence="10">
    <location>
        <begin position="185"/>
        <end position="203"/>
    </location>
</feature>
<dbReference type="Pfam" id="PF01545">
    <property type="entry name" value="Cation_efflux"/>
    <property type="match status" value="1"/>
</dbReference>
<sequence length="291" mass="31483">MSALTEQNKATLLKRASRASVATATILLVAKLGAWGMTGSVSILATFMDSMLDAFASIINLVAVSIALKPADDDHHFGHGKAEQLAALAQSAFIAGSGLFLILHAVEGIRDGTNIDNNRIALGVMAFSMALTLVLVTYQHYVVKKTGSLAIQTDAMHYRMDLLTNLGVVIALIVASMGFPLADPLIGMAIAVYMIASVGRVAWEAIQMLMDKALDQESEDLIREQVLSVEQVIDLHNLRTRMSGITPVIQMDLDLDGRLSLEEAHEIGRKVKLRLLEQMPDADITIHLDPN</sequence>
<evidence type="ECO:0000256" key="5">
    <source>
        <dbReference type="ARBA" id="ARBA00022496"/>
    </source>
</evidence>
<evidence type="ECO:0000313" key="13">
    <source>
        <dbReference type="EMBL" id="SMA49110.1"/>
    </source>
</evidence>
<evidence type="ECO:0000256" key="7">
    <source>
        <dbReference type="ARBA" id="ARBA00022906"/>
    </source>
</evidence>
<keyword evidence="9 10" id="KW-0472">Membrane</keyword>
<keyword evidence="3" id="KW-0813">Transport</keyword>
<dbReference type="GO" id="GO:0015086">
    <property type="term" value="F:cadmium ion transmembrane transporter activity"/>
    <property type="evidence" value="ECO:0007669"/>
    <property type="project" value="TreeGrafter"/>
</dbReference>
<evidence type="ECO:0000256" key="8">
    <source>
        <dbReference type="ARBA" id="ARBA00022989"/>
    </source>
</evidence>
<proteinExistence type="inferred from homology"/>
<feature type="transmembrane region" description="Helical" evidence="10">
    <location>
        <begin position="120"/>
        <end position="141"/>
    </location>
</feature>
<dbReference type="Proteomes" id="UP000196573">
    <property type="component" value="Unassembled WGS sequence"/>
</dbReference>
<dbReference type="SUPFAM" id="SSF160240">
    <property type="entry name" value="Cation efflux protein cytoplasmic domain-like"/>
    <property type="match status" value="1"/>
</dbReference>
<keyword evidence="8 10" id="KW-1133">Transmembrane helix</keyword>
<evidence type="ECO:0000313" key="14">
    <source>
        <dbReference type="Proteomes" id="UP000196573"/>
    </source>
</evidence>
<dbReference type="NCBIfam" id="TIGR01297">
    <property type="entry name" value="CDF"/>
    <property type="match status" value="1"/>
</dbReference>
<evidence type="ECO:0000256" key="3">
    <source>
        <dbReference type="ARBA" id="ARBA00022448"/>
    </source>
</evidence>
<dbReference type="Gene3D" id="3.30.70.1350">
    <property type="entry name" value="Cation efflux protein, cytoplasmic domain"/>
    <property type="match status" value="1"/>
</dbReference>
<dbReference type="InterPro" id="IPR002524">
    <property type="entry name" value="Cation_efflux"/>
</dbReference>
<dbReference type="GO" id="GO:0005886">
    <property type="term" value="C:plasma membrane"/>
    <property type="evidence" value="ECO:0007669"/>
    <property type="project" value="TreeGrafter"/>
</dbReference>
<dbReference type="GO" id="GO:0015341">
    <property type="term" value="F:zinc efflux antiporter activity"/>
    <property type="evidence" value="ECO:0007669"/>
    <property type="project" value="TreeGrafter"/>
</dbReference>
<protein>
    <submittedName>
        <fullName evidence="13">Ferrous-iron efflux pump FieF</fullName>
    </submittedName>
</protein>
<keyword evidence="7" id="KW-0406">Ion transport</keyword>
<evidence type="ECO:0000256" key="6">
    <source>
        <dbReference type="ARBA" id="ARBA00022692"/>
    </source>
</evidence>
<dbReference type="InterPro" id="IPR036837">
    <property type="entry name" value="Cation_efflux_CTD_sf"/>
</dbReference>
<keyword evidence="5" id="KW-0410">Iron transport</keyword>
<comment type="subcellular location">
    <subcellularLocation>
        <location evidence="1">Membrane</location>
        <topology evidence="1">Multi-pass membrane protein</topology>
    </subcellularLocation>
</comment>
<gene>
    <name evidence="13" type="primary">fieF</name>
    <name evidence="13" type="ORF">EHSB41UT_03059</name>
</gene>